<keyword evidence="2 3" id="KW-0482">Metalloprotease</keyword>
<dbReference type="Proteomes" id="UP000270094">
    <property type="component" value="Unassembled WGS sequence"/>
</dbReference>
<evidence type="ECO:0000313" key="6">
    <source>
        <dbReference type="Proteomes" id="UP000270094"/>
    </source>
</evidence>
<feature type="signal peptide" evidence="3">
    <location>
        <begin position="1"/>
        <end position="22"/>
    </location>
</feature>
<feature type="domain" description="Peptidase M12A" evidence="4">
    <location>
        <begin position="28"/>
        <end position="223"/>
    </location>
</feature>
<feature type="binding site" evidence="2">
    <location>
        <position position="148"/>
    </location>
    <ligand>
        <name>Zn(2+)</name>
        <dbReference type="ChEBI" id="CHEBI:29105"/>
        <note>catalytic</note>
    </ligand>
</feature>
<dbReference type="InterPro" id="IPR024079">
    <property type="entry name" value="MetalloPept_cat_dom_sf"/>
</dbReference>
<keyword evidence="1" id="KW-1015">Disulfide bond</keyword>
<feature type="chain" id="PRO_5017854633" description="Metalloendopeptidase" evidence="3">
    <location>
        <begin position="23"/>
        <end position="246"/>
    </location>
</feature>
<protein>
    <recommendedName>
        <fullName evidence="3">Metalloendopeptidase</fullName>
        <ecNumber evidence="3">3.4.24.-</ecNumber>
    </recommendedName>
</protein>
<dbReference type="PRINTS" id="PR00480">
    <property type="entry name" value="ASTACIN"/>
</dbReference>
<evidence type="ECO:0000256" key="2">
    <source>
        <dbReference type="PROSITE-ProRule" id="PRU01211"/>
    </source>
</evidence>
<comment type="caution">
    <text evidence="2">Lacks conserved residue(s) required for the propagation of feature annotation.</text>
</comment>
<accession>A0A3P7L1Z8</accession>
<dbReference type="GO" id="GO:0004222">
    <property type="term" value="F:metalloendopeptidase activity"/>
    <property type="evidence" value="ECO:0007669"/>
    <property type="project" value="UniProtKB-UniRule"/>
</dbReference>
<dbReference type="GO" id="GO:0008270">
    <property type="term" value="F:zinc ion binding"/>
    <property type="evidence" value="ECO:0007669"/>
    <property type="project" value="UniProtKB-UniRule"/>
</dbReference>
<dbReference type="AlphaFoldDB" id="A0A3P7L1Z8"/>
<name>A0A3P7L1Z8_STRVU</name>
<dbReference type="SMART" id="SM00235">
    <property type="entry name" value="ZnMc"/>
    <property type="match status" value="1"/>
</dbReference>
<dbReference type="EC" id="3.4.24.-" evidence="3"/>
<reference evidence="5 6" key="1">
    <citation type="submission" date="2018-11" db="EMBL/GenBank/DDBJ databases">
        <authorList>
            <consortium name="Pathogen Informatics"/>
        </authorList>
    </citation>
    <scope>NUCLEOTIDE SEQUENCE [LARGE SCALE GENOMIC DNA]</scope>
</reference>
<dbReference type="InterPro" id="IPR006026">
    <property type="entry name" value="Peptidase_Metallo"/>
</dbReference>
<organism evidence="5 6">
    <name type="scientific">Strongylus vulgaris</name>
    <name type="common">Blood worm</name>
    <dbReference type="NCBI Taxonomy" id="40348"/>
    <lineage>
        <taxon>Eukaryota</taxon>
        <taxon>Metazoa</taxon>
        <taxon>Ecdysozoa</taxon>
        <taxon>Nematoda</taxon>
        <taxon>Chromadorea</taxon>
        <taxon>Rhabditida</taxon>
        <taxon>Rhabditina</taxon>
        <taxon>Rhabditomorpha</taxon>
        <taxon>Strongyloidea</taxon>
        <taxon>Strongylidae</taxon>
        <taxon>Strongylus</taxon>
    </lineage>
</organism>
<keyword evidence="2 3" id="KW-0479">Metal-binding</keyword>
<keyword evidence="2 3" id="KW-0378">Hydrolase</keyword>
<sequence length="246" mass="28613">MFVKTLALCFLALAFPAKSNEANESIVNATARSRNKRLALHPSHLWPGGVVPYDIASHYTEWERSVILSGMAEFPKHTCITFRPRTPSDQYYLAINKYYDLERCFSYIGRQTASMFQTADGKTETRMKLDPSCLRFNGRGTVMHELMHILGFYHEHQRDDRDPRVTGSATHYNYKVYPRGSTYYMGAYDPQSIMHYNFPGIVYPRTYFSPSDILRINTLYRCSQVKATFKKASLQERHFSKRKSRL</sequence>
<dbReference type="GO" id="GO:0006508">
    <property type="term" value="P:proteolysis"/>
    <property type="evidence" value="ECO:0007669"/>
    <property type="project" value="UniProtKB-KW"/>
</dbReference>
<comment type="cofactor">
    <cofactor evidence="2 3">
        <name>Zn(2+)</name>
        <dbReference type="ChEBI" id="CHEBI:29105"/>
    </cofactor>
    <text evidence="2 3">Binds 1 zinc ion per subunit.</text>
</comment>
<evidence type="ECO:0000256" key="3">
    <source>
        <dbReference type="RuleBase" id="RU361183"/>
    </source>
</evidence>
<feature type="binding site" evidence="2">
    <location>
        <position position="154"/>
    </location>
    <ligand>
        <name>Zn(2+)</name>
        <dbReference type="ChEBI" id="CHEBI:29105"/>
        <note>catalytic</note>
    </ligand>
</feature>
<dbReference type="PANTHER" id="PTHR10127">
    <property type="entry name" value="DISCOIDIN, CUB, EGF, LAMININ , AND ZINC METALLOPROTEASE DOMAIN CONTAINING"/>
    <property type="match status" value="1"/>
</dbReference>
<dbReference type="SUPFAM" id="SSF55486">
    <property type="entry name" value="Metalloproteases ('zincins'), catalytic domain"/>
    <property type="match status" value="1"/>
</dbReference>
<keyword evidence="2 3" id="KW-0862">Zinc</keyword>
<evidence type="ECO:0000256" key="1">
    <source>
        <dbReference type="ARBA" id="ARBA00023157"/>
    </source>
</evidence>
<dbReference type="OrthoDB" id="291007at2759"/>
<proteinExistence type="predicted"/>
<keyword evidence="2 3" id="KW-0645">Protease</keyword>
<evidence type="ECO:0000313" key="5">
    <source>
        <dbReference type="EMBL" id="VDM76745.1"/>
    </source>
</evidence>
<feature type="active site" evidence="2">
    <location>
        <position position="145"/>
    </location>
</feature>
<gene>
    <name evidence="5" type="ORF">SVUK_LOCUS11743</name>
</gene>
<dbReference type="PROSITE" id="PS51864">
    <property type="entry name" value="ASTACIN"/>
    <property type="match status" value="1"/>
</dbReference>
<feature type="binding site" evidence="2">
    <location>
        <position position="144"/>
    </location>
    <ligand>
        <name>Zn(2+)</name>
        <dbReference type="ChEBI" id="CHEBI:29105"/>
        <note>catalytic</note>
    </ligand>
</feature>
<dbReference type="InterPro" id="IPR001506">
    <property type="entry name" value="Peptidase_M12A"/>
</dbReference>
<keyword evidence="6" id="KW-1185">Reference proteome</keyword>
<dbReference type="EMBL" id="UYYB01097636">
    <property type="protein sequence ID" value="VDM76745.1"/>
    <property type="molecule type" value="Genomic_DNA"/>
</dbReference>
<dbReference type="Gene3D" id="3.40.390.10">
    <property type="entry name" value="Collagenase (Catalytic Domain)"/>
    <property type="match status" value="1"/>
</dbReference>
<dbReference type="Pfam" id="PF01400">
    <property type="entry name" value="Astacin"/>
    <property type="match status" value="1"/>
</dbReference>
<evidence type="ECO:0000259" key="4">
    <source>
        <dbReference type="PROSITE" id="PS51864"/>
    </source>
</evidence>
<keyword evidence="3" id="KW-0732">Signal</keyword>
<dbReference type="PANTHER" id="PTHR10127:SF795">
    <property type="entry name" value="METALLOENDOPEPTIDASE-RELATED"/>
    <property type="match status" value="1"/>
</dbReference>